<feature type="compositionally biased region" description="Basic residues" evidence="1">
    <location>
        <begin position="330"/>
        <end position="354"/>
    </location>
</feature>
<evidence type="ECO:0000313" key="3">
    <source>
        <dbReference type="EMBL" id="KAF9786624.1"/>
    </source>
</evidence>
<reference evidence="3" key="2">
    <citation type="submission" date="2020-11" db="EMBL/GenBank/DDBJ databases">
        <authorList>
            <consortium name="DOE Joint Genome Institute"/>
            <person name="Kuo A."/>
            <person name="Miyauchi S."/>
            <person name="Kiss E."/>
            <person name="Drula E."/>
            <person name="Kohler A."/>
            <person name="Sanchez-Garcia M."/>
            <person name="Andreopoulos B."/>
            <person name="Barry K.W."/>
            <person name="Bonito G."/>
            <person name="Buee M."/>
            <person name="Carver A."/>
            <person name="Chen C."/>
            <person name="Cichocki N."/>
            <person name="Clum A."/>
            <person name="Culley D."/>
            <person name="Crous P.W."/>
            <person name="Fauchery L."/>
            <person name="Girlanda M."/>
            <person name="Hayes R."/>
            <person name="Keri Z."/>
            <person name="Labutti K."/>
            <person name="Lipzen A."/>
            <person name="Lombard V."/>
            <person name="Magnuson J."/>
            <person name="Maillard F."/>
            <person name="Morin E."/>
            <person name="Murat C."/>
            <person name="Nolan M."/>
            <person name="Ohm R."/>
            <person name="Pangilinan J."/>
            <person name="Pereira M."/>
            <person name="Perotto S."/>
            <person name="Peter M."/>
            <person name="Riley R."/>
            <person name="Sitrit Y."/>
            <person name="Stielow B."/>
            <person name="Szollosi G."/>
            <person name="Zifcakova L."/>
            <person name="Stursova M."/>
            <person name="Spatafora J.W."/>
            <person name="Tedersoo L."/>
            <person name="Vaario L.-M."/>
            <person name="Yamada A."/>
            <person name="Yan M."/>
            <person name="Wang P."/>
            <person name="Xu J."/>
            <person name="Bruns T."/>
            <person name="Baldrian P."/>
            <person name="Vilgalys R."/>
            <person name="Henrissat B."/>
            <person name="Grigoriev I.V."/>
            <person name="Hibbett D."/>
            <person name="Nagy L.G."/>
            <person name="Martin F.M."/>
        </authorList>
    </citation>
    <scope>NUCLEOTIDE SEQUENCE</scope>
    <source>
        <strain evidence="3">UH-Tt-Lm1</strain>
    </source>
</reference>
<protein>
    <recommendedName>
        <fullName evidence="2">BRCT domain-containing protein</fullName>
    </recommendedName>
</protein>
<dbReference type="PROSITE" id="PS50172">
    <property type="entry name" value="BRCT"/>
    <property type="match status" value="1"/>
</dbReference>
<gene>
    <name evidence="3" type="ORF">BJ322DRAFT_1184335</name>
</gene>
<sequence length="662" mass="73323">MPISAADPDPTPSQQSLEMPQQQTPQLPPASQVVLHNFQPTQPTSTFPFPTSQPAEICATTYGQQPAWSPLHPGPYGMVQPPTMEEVRRAYEITMTMMMWFHQQFPLPPAPTQPNPTFHPPPPPRTQNPPNTLNTQPEASGVPGAAAAVTVSCQDSTSSDDLGNFSGGPPSKALLTHSLVHSDPTPYVPPDNTAGQLTASTPPRIHPSLFEYDVEYNTAGKLTASTPPRIHPKLFEHDVEKPITFCVPIILRNRAKIAEIFRATGGKFVDDVEDADYVVLGQWEEHYFDDVWYSARDSKKPIVTPAFVIDSYKNGSLMNPNDYPTSEPMKRRKGGPKVSKRRPATGGRKRRGRGRGAAEEAPKWLQFFKETERVRSFQHIGALFKKNPELTHDVLAARLHIKMSNHTISAWRKYCLHFKDAIEDLRDSETEDMATTNKIEDADETEDTDATNETENVATTNETEDMATADKTKETIATDESEDTVVTNETEDTVMADDTRTEAAGTALSVSPESVVAKSEPSPAKMETPLVKMETSLVKTEPPPAKTEMLLVKTETSLVKGELSLANVELAPVKTEPAFAEMVPALIKVEPLDEVQLDLAFAADILSSWNPNEESEEAFWIRMETTALESIDVHPQRPCTAASSWEAFCNTHWSWFENFFSS</sequence>
<dbReference type="InterPro" id="IPR036420">
    <property type="entry name" value="BRCT_dom_sf"/>
</dbReference>
<comment type="caution">
    <text evidence="3">The sequence shown here is derived from an EMBL/GenBank/DDBJ whole genome shotgun (WGS) entry which is preliminary data.</text>
</comment>
<feature type="domain" description="BRCT" evidence="2">
    <location>
        <begin position="253"/>
        <end position="325"/>
    </location>
</feature>
<dbReference type="SUPFAM" id="SSF52113">
    <property type="entry name" value="BRCT domain"/>
    <property type="match status" value="1"/>
</dbReference>
<feature type="compositionally biased region" description="Acidic residues" evidence="1">
    <location>
        <begin position="441"/>
        <end position="452"/>
    </location>
</feature>
<feature type="region of interest" description="Disordered" evidence="1">
    <location>
        <begin position="106"/>
        <end position="137"/>
    </location>
</feature>
<feature type="region of interest" description="Disordered" evidence="1">
    <location>
        <begin position="1"/>
        <end position="31"/>
    </location>
</feature>
<dbReference type="EMBL" id="WIUZ02000005">
    <property type="protein sequence ID" value="KAF9786624.1"/>
    <property type="molecule type" value="Genomic_DNA"/>
</dbReference>
<dbReference type="Proteomes" id="UP000736335">
    <property type="component" value="Unassembled WGS sequence"/>
</dbReference>
<dbReference type="InterPro" id="IPR001357">
    <property type="entry name" value="BRCT_dom"/>
</dbReference>
<evidence type="ECO:0000313" key="4">
    <source>
        <dbReference type="Proteomes" id="UP000736335"/>
    </source>
</evidence>
<feature type="compositionally biased region" description="Acidic residues" evidence="1">
    <location>
        <begin position="477"/>
        <end position="487"/>
    </location>
</feature>
<evidence type="ECO:0000259" key="2">
    <source>
        <dbReference type="PROSITE" id="PS50172"/>
    </source>
</evidence>
<feature type="compositionally biased region" description="Polar residues" evidence="1">
    <location>
        <begin position="12"/>
        <end position="25"/>
    </location>
</feature>
<name>A0A9P6HJD1_9AGAM</name>
<feature type="region of interest" description="Disordered" evidence="1">
    <location>
        <begin position="319"/>
        <end position="359"/>
    </location>
</feature>
<evidence type="ECO:0000256" key="1">
    <source>
        <dbReference type="SAM" id="MobiDB-lite"/>
    </source>
</evidence>
<dbReference type="Gene3D" id="3.40.50.10190">
    <property type="entry name" value="BRCT domain"/>
    <property type="match status" value="1"/>
</dbReference>
<keyword evidence="4" id="KW-1185">Reference proteome</keyword>
<proteinExistence type="predicted"/>
<dbReference type="OrthoDB" id="3267102at2759"/>
<accession>A0A9P6HJD1</accession>
<feature type="compositionally biased region" description="Low complexity" evidence="1">
    <location>
        <begin position="128"/>
        <end position="137"/>
    </location>
</feature>
<dbReference type="AlphaFoldDB" id="A0A9P6HJD1"/>
<feature type="region of interest" description="Disordered" evidence="1">
    <location>
        <begin position="504"/>
        <end position="524"/>
    </location>
</feature>
<reference evidence="3" key="1">
    <citation type="journal article" date="2020" name="Nat. Commun.">
        <title>Large-scale genome sequencing of mycorrhizal fungi provides insights into the early evolution of symbiotic traits.</title>
        <authorList>
            <person name="Miyauchi S."/>
            <person name="Kiss E."/>
            <person name="Kuo A."/>
            <person name="Drula E."/>
            <person name="Kohler A."/>
            <person name="Sanchez-Garcia M."/>
            <person name="Morin E."/>
            <person name="Andreopoulos B."/>
            <person name="Barry K.W."/>
            <person name="Bonito G."/>
            <person name="Buee M."/>
            <person name="Carver A."/>
            <person name="Chen C."/>
            <person name="Cichocki N."/>
            <person name="Clum A."/>
            <person name="Culley D."/>
            <person name="Crous P.W."/>
            <person name="Fauchery L."/>
            <person name="Girlanda M."/>
            <person name="Hayes R.D."/>
            <person name="Keri Z."/>
            <person name="LaButti K."/>
            <person name="Lipzen A."/>
            <person name="Lombard V."/>
            <person name="Magnuson J."/>
            <person name="Maillard F."/>
            <person name="Murat C."/>
            <person name="Nolan M."/>
            <person name="Ohm R.A."/>
            <person name="Pangilinan J."/>
            <person name="Pereira M.F."/>
            <person name="Perotto S."/>
            <person name="Peter M."/>
            <person name="Pfister S."/>
            <person name="Riley R."/>
            <person name="Sitrit Y."/>
            <person name="Stielow J.B."/>
            <person name="Szollosi G."/>
            <person name="Zifcakova L."/>
            <person name="Stursova M."/>
            <person name="Spatafora J.W."/>
            <person name="Tedersoo L."/>
            <person name="Vaario L.M."/>
            <person name="Yamada A."/>
            <person name="Yan M."/>
            <person name="Wang P."/>
            <person name="Xu J."/>
            <person name="Bruns T."/>
            <person name="Baldrian P."/>
            <person name="Vilgalys R."/>
            <person name="Dunand C."/>
            <person name="Henrissat B."/>
            <person name="Grigoriev I.V."/>
            <person name="Hibbett D."/>
            <person name="Nagy L.G."/>
            <person name="Martin F.M."/>
        </authorList>
    </citation>
    <scope>NUCLEOTIDE SEQUENCE</scope>
    <source>
        <strain evidence="3">UH-Tt-Lm1</strain>
    </source>
</reference>
<organism evidence="3 4">
    <name type="scientific">Thelephora terrestris</name>
    <dbReference type="NCBI Taxonomy" id="56493"/>
    <lineage>
        <taxon>Eukaryota</taxon>
        <taxon>Fungi</taxon>
        <taxon>Dikarya</taxon>
        <taxon>Basidiomycota</taxon>
        <taxon>Agaricomycotina</taxon>
        <taxon>Agaricomycetes</taxon>
        <taxon>Thelephorales</taxon>
        <taxon>Thelephoraceae</taxon>
        <taxon>Thelephora</taxon>
    </lineage>
</organism>
<feature type="compositionally biased region" description="Pro residues" evidence="1">
    <location>
        <begin position="106"/>
        <end position="127"/>
    </location>
</feature>
<feature type="region of interest" description="Disordered" evidence="1">
    <location>
        <begin position="428"/>
        <end position="487"/>
    </location>
</feature>